<sequence>MTPKEYLRQAYRLDHRINSDIAEMERLQEMVGTVSSPSLEEHYNPNRPTEAPFIRRLEKVWELQDKINREIDRFIDLKAQMRDVIATVSDADEQMVLRYRYIHNMTWEQIGDELHADRTTVFRWHNAALKHITLPEEPITI</sequence>
<organism evidence="1">
    <name type="scientific">Siphoviridae sp. ctUGR26</name>
    <dbReference type="NCBI Taxonomy" id="2825527"/>
    <lineage>
        <taxon>Viruses</taxon>
        <taxon>Duplodnaviria</taxon>
        <taxon>Heunggongvirae</taxon>
        <taxon>Uroviricota</taxon>
        <taxon>Caudoviricetes</taxon>
    </lineage>
</organism>
<dbReference type="EMBL" id="BK015602">
    <property type="protein sequence ID" value="DAE15269.1"/>
    <property type="molecule type" value="Genomic_DNA"/>
</dbReference>
<name>A0A8S5Q934_9CAUD</name>
<protein>
    <submittedName>
        <fullName evidence="1">Uncharacterized protein</fullName>
    </submittedName>
</protein>
<evidence type="ECO:0000313" key="1">
    <source>
        <dbReference type="EMBL" id="DAE15269.1"/>
    </source>
</evidence>
<dbReference type="Pfam" id="PF07374">
    <property type="entry name" value="DUF1492"/>
    <property type="match status" value="1"/>
</dbReference>
<dbReference type="InterPro" id="IPR013324">
    <property type="entry name" value="RNA_pol_sigma_r3/r4-like"/>
</dbReference>
<proteinExistence type="predicted"/>
<dbReference type="Gene3D" id="1.20.140.160">
    <property type="match status" value="1"/>
</dbReference>
<dbReference type="InterPro" id="IPR010861">
    <property type="entry name" value="DUF1492"/>
</dbReference>
<accession>A0A8S5Q934</accession>
<reference evidence="1" key="1">
    <citation type="journal article" date="2021" name="Proc. Natl. Acad. Sci. U.S.A.">
        <title>A Catalog of Tens of Thousands of Viruses from Human Metagenomes Reveals Hidden Associations with Chronic Diseases.</title>
        <authorList>
            <person name="Tisza M.J."/>
            <person name="Buck C.B."/>
        </authorList>
    </citation>
    <scope>NUCLEOTIDE SEQUENCE</scope>
    <source>
        <strain evidence="1">CtUGR26</strain>
    </source>
</reference>
<dbReference type="SUPFAM" id="SSF88659">
    <property type="entry name" value="Sigma3 and sigma4 domains of RNA polymerase sigma factors"/>
    <property type="match status" value="1"/>
</dbReference>